<dbReference type="PANTHER" id="PTHR42850:SF4">
    <property type="entry name" value="ZINC-DEPENDENT ENDOPOLYPHOSPHATASE"/>
    <property type="match status" value="1"/>
</dbReference>
<keyword evidence="3" id="KW-0808">Transferase</keyword>
<dbReference type="InterPro" id="IPR050126">
    <property type="entry name" value="Ap4A_hydrolase"/>
</dbReference>
<comment type="caution">
    <text evidence="3">The sequence shown here is derived from an EMBL/GenBank/DDBJ whole genome shotgun (WGS) entry which is preliminary data.</text>
</comment>
<dbReference type="InterPro" id="IPR004843">
    <property type="entry name" value="Calcineurin-like_PHP"/>
</dbReference>
<sequence>MQITFNTHTIIMLVGPTECGKTTFAKQILIPQLQAGLAFNDPTDDTVQSAIQGTLQSTVQNTVQSNVQYISSDEIRQELLGYQYDKYDQVMLEASSCAFHMLFEKLKAVTSFPINAQFVVVDTTGLAEDFRQKVSAIAKQNHYNLEVVLFDYRDRKDYYASDRSKKVITAHLNRMRKEVLGALAREGYHQIHKVRAKDFILADLPNPAYTVEIANIELYHQTFLPSQYNYIVIGDVHECLSSLISLLERYGYDVKDGKLVSNAQLDNTRLVLVGDWIDKGKNTAAIINFLYDNQAYFYFVLGNHENFVYKYLRGELKGIDQDLLNSYFDSTKVLMEDAQLRDKFNHLCEIAKPFYTSQGGQHASFYITHAPCQNKYIGKLDNVSLKHQRNFRLDRTESIEEQIKFVEHEAVSNHPFHIFGHVAAKHAFRVKNKVHVDSGAVHGNKLTGVEIAHKPFFKSVSCENGVMQNDELPILFARENTGVMVHELAEADLRRLSYCTHNQVNFISGTMSPADKNEETGELESLERGLDYFKHRGVGKVVLQPKYMGSRCNIYLNRELEACYAISRNGYKIKGVDLTSIYTSFLNKFGSYMNENQITVMVLDGELLPWRVMGAGLIDRQFKVIEQALGDELSFLAEHGFDHELGKLMNQFEASGFKQEQFKVTKAELNEKYGSAVYQTYKHVGEIMERHVPVTDQQEAFEVYKRQLEIYASDGSDDSNVEINYKPFSILKFIYENGNESIPDWATSQIYSFLSEDEFLVLDLEDEGSYSVAREYFNTLTTTKQMEGVVIKPEYVTDNVVPYMKVRNEQYLSIVYGYDYRFPHKYKKLFKQKNIQRKLKTSLNEYRLGRQMLGVKLADITPENKEYTNIAANLLFEVAAEKEIDPRL</sequence>
<dbReference type="Pfam" id="PF16542">
    <property type="entry name" value="PNKP_ligase"/>
    <property type="match status" value="1"/>
</dbReference>
<accession>A0ABS4FMS8</accession>
<protein>
    <submittedName>
        <fullName evidence="3">Kinase</fullName>
    </submittedName>
</protein>
<proteinExistence type="predicted"/>
<gene>
    <name evidence="3" type="ORF">J2Z32_000507</name>
</gene>
<dbReference type="EMBL" id="JAGGKG010000002">
    <property type="protein sequence ID" value="MBP1903890.1"/>
    <property type="molecule type" value="Genomic_DNA"/>
</dbReference>
<dbReference type="InterPro" id="IPR029052">
    <property type="entry name" value="Metallo-depent_PP-like"/>
</dbReference>
<evidence type="ECO:0000313" key="3">
    <source>
        <dbReference type="EMBL" id="MBP1903890.1"/>
    </source>
</evidence>
<dbReference type="GO" id="GO:0016301">
    <property type="term" value="F:kinase activity"/>
    <property type="evidence" value="ECO:0007669"/>
    <property type="project" value="UniProtKB-KW"/>
</dbReference>
<dbReference type="SUPFAM" id="SSF56091">
    <property type="entry name" value="DNA ligase/mRNA capping enzyme, catalytic domain"/>
    <property type="match status" value="1"/>
</dbReference>
<dbReference type="RefSeq" id="WP_210087590.1">
    <property type="nucleotide sequence ID" value="NZ_JAGGKG010000002.1"/>
</dbReference>
<dbReference type="Gene3D" id="3.40.50.300">
    <property type="entry name" value="P-loop containing nucleotide triphosphate hydrolases"/>
    <property type="match status" value="1"/>
</dbReference>
<dbReference type="Proteomes" id="UP001519272">
    <property type="component" value="Unassembled WGS sequence"/>
</dbReference>
<evidence type="ECO:0000259" key="2">
    <source>
        <dbReference type="Pfam" id="PF16542"/>
    </source>
</evidence>
<feature type="domain" description="Calcineurin-like phosphoesterase" evidence="1">
    <location>
        <begin position="231"/>
        <end position="421"/>
    </location>
</feature>
<dbReference type="InterPro" id="IPR027417">
    <property type="entry name" value="P-loop_NTPase"/>
</dbReference>
<dbReference type="Pfam" id="PF00149">
    <property type="entry name" value="Metallophos"/>
    <property type="match status" value="1"/>
</dbReference>
<keyword evidence="3" id="KW-0418">Kinase</keyword>
<dbReference type="InterPro" id="IPR032380">
    <property type="entry name" value="PNKP_ligase_dom"/>
</dbReference>
<reference evidence="3 4" key="1">
    <citation type="submission" date="2021-03" db="EMBL/GenBank/DDBJ databases">
        <title>Genomic Encyclopedia of Type Strains, Phase IV (KMG-IV): sequencing the most valuable type-strain genomes for metagenomic binning, comparative biology and taxonomic classification.</title>
        <authorList>
            <person name="Goeker M."/>
        </authorList>
    </citation>
    <scope>NUCLEOTIDE SEQUENCE [LARGE SCALE GENOMIC DNA]</scope>
    <source>
        <strain evidence="3 4">DSM 14349</strain>
    </source>
</reference>
<keyword evidence="4" id="KW-1185">Reference proteome</keyword>
<dbReference type="SUPFAM" id="SSF56300">
    <property type="entry name" value="Metallo-dependent phosphatases"/>
    <property type="match status" value="1"/>
</dbReference>
<evidence type="ECO:0000259" key="1">
    <source>
        <dbReference type="Pfam" id="PF00149"/>
    </source>
</evidence>
<name>A0ABS4FMS8_9BACL</name>
<dbReference type="Gene3D" id="3.60.21.10">
    <property type="match status" value="1"/>
</dbReference>
<feature type="domain" description="Polynucleotide kinase-phosphatase ligase" evidence="2">
    <location>
        <begin position="503"/>
        <end position="853"/>
    </location>
</feature>
<dbReference type="PANTHER" id="PTHR42850">
    <property type="entry name" value="METALLOPHOSPHOESTERASE"/>
    <property type="match status" value="1"/>
</dbReference>
<dbReference type="SUPFAM" id="SSF52540">
    <property type="entry name" value="P-loop containing nucleoside triphosphate hydrolases"/>
    <property type="match status" value="1"/>
</dbReference>
<dbReference type="Gene3D" id="3.30.470.30">
    <property type="entry name" value="DNA ligase/mRNA capping enzyme"/>
    <property type="match status" value="2"/>
</dbReference>
<evidence type="ECO:0000313" key="4">
    <source>
        <dbReference type="Proteomes" id="UP001519272"/>
    </source>
</evidence>
<organism evidence="3 4">
    <name type="scientific">Paenibacillus turicensis</name>
    <dbReference type="NCBI Taxonomy" id="160487"/>
    <lineage>
        <taxon>Bacteria</taxon>
        <taxon>Bacillati</taxon>
        <taxon>Bacillota</taxon>
        <taxon>Bacilli</taxon>
        <taxon>Bacillales</taxon>
        <taxon>Paenibacillaceae</taxon>
        <taxon>Paenibacillus</taxon>
    </lineage>
</organism>